<dbReference type="SUPFAM" id="SSF47323">
    <property type="entry name" value="Anticodon-binding domain of a subclass of class I aminoacyl-tRNA synthetases"/>
    <property type="match status" value="1"/>
</dbReference>
<dbReference type="InterPro" id="IPR009080">
    <property type="entry name" value="tRNAsynth_Ia_anticodon-bd"/>
</dbReference>
<dbReference type="STRING" id="641524.ADICYQ_1825"/>
<dbReference type="AlphaFoldDB" id="S7VI35"/>
<dbReference type="EMBL" id="ATNM01000072">
    <property type="protein sequence ID" value="EPR69177.1"/>
    <property type="molecule type" value="Genomic_DNA"/>
</dbReference>
<dbReference type="GO" id="GO:0004817">
    <property type="term" value="F:cysteine-tRNA ligase activity"/>
    <property type="evidence" value="ECO:0007669"/>
    <property type="project" value="UniProtKB-EC"/>
</dbReference>
<dbReference type="GO" id="GO:0006418">
    <property type="term" value="P:tRNA aminoacylation for protein translation"/>
    <property type="evidence" value="ECO:0007669"/>
    <property type="project" value="InterPro"/>
</dbReference>
<dbReference type="EC" id="6.1.1.16" evidence="5"/>
<keyword evidence="3" id="KW-0067">ATP-binding</keyword>
<evidence type="ECO:0000256" key="4">
    <source>
        <dbReference type="ARBA" id="ARBA00023146"/>
    </source>
</evidence>
<accession>S7VI35</accession>
<gene>
    <name evidence="5" type="ORF">ADICYQ_1825</name>
</gene>
<proteinExistence type="predicted"/>
<evidence type="ECO:0000256" key="3">
    <source>
        <dbReference type="ARBA" id="ARBA00022840"/>
    </source>
</evidence>
<keyword evidence="4 5" id="KW-0030">Aminoacyl-tRNA synthetase</keyword>
<evidence type="ECO:0000256" key="2">
    <source>
        <dbReference type="ARBA" id="ARBA00022741"/>
    </source>
</evidence>
<dbReference type="eggNOG" id="COG0215">
    <property type="taxonomic scope" value="Bacteria"/>
</dbReference>
<protein>
    <submittedName>
        <fullName evidence="5">Cysteinyl-tRNA synthetase</fullName>
        <ecNumber evidence="5">6.1.1.16</ecNumber>
    </submittedName>
</protein>
<evidence type="ECO:0000313" key="6">
    <source>
        <dbReference type="Proteomes" id="UP000014974"/>
    </source>
</evidence>
<name>S7VI35_9BACT</name>
<reference evidence="5 6" key="1">
    <citation type="journal article" date="2013" name="Genome Announc.">
        <title>Draft Genome Sequence of Cyclobacterium qasimii Strain M12-11BT, Isolated from Arctic Marine Sediment.</title>
        <authorList>
            <person name="Shivaji S."/>
            <person name="Ara S."/>
            <person name="Singh A."/>
            <person name="Kumar Pinnaka A."/>
        </authorList>
    </citation>
    <scope>NUCLEOTIDE SEQUENCE [LARGE SCALE GENOMIC DNA]</scope>
    <source>
        <strain evidence="5 6">M12-11B</strain>
    </source>
</reference>
<comment type="caution">
    <text evidence="5">The sequence shown here is derived from an EMBL/GenBank/DDBJ whole genome shotgun (WGS) entry which is preliminary data.</text>
</comment>
<sequence>MGRDVYDKLIQTFNVFIKEILGLIEEKGDNQDELLKVIIDLYSNAKSARDYQKVDEIRAALKGVGVIIKDMKNSVDWAYEE</sequence>
<dbReference type="Proteomes" id="UP000014974">
    <property type="component" value="Unassembled WGS sequence"/>
</dbReference>
<dbReference type="GO" id="GO:0005524">
    <property type="term" value="F:ATP binding"/>
    <property type="evidence" value="ECO:0007669"/>
    <property type="project" value="UniProtKB-KW"/>
</dbReference>
<keyword evidence="1 5" id="KW-0436">Ligase</keyword>
<evidence type="ECO:0000313" key="5">
    <source>
        <dbReference type="EMBL" id="EPR69177.1"/>
    </source>
</evidence>
<keyword evidence="2" id="KW-0547">Nucleotide-binding</keyword>
<dbReference type="PATRIC" id="fig|641524.5.peg.1812"/>
<dbReference type="Gene3D" id="1.20.120.1910">
    <property type="entry name" value="Cysteine-tRNA ligase, C-terminal anti-codon recognition domain"/>
    <property type="match status" value="1"/>
</dbReference>
<evidence type="ECO:0000256" key="1">
    <source>
        <dbReference type="ARBA" id="ARBA00022598"/>
    </source>
</evidence>
<organism evidence="5 6">
    <name type="scientific">Cyclobacterium qasimii M12-11B</name>
    <dbReference type="NCBI Taxonomy" id="641524"/>
    <lineage>
        <taxon>Bacteria</taxon>
        <taxon>Pseudomonadati</taxon>
        <taxon>Bacteroidota</taxon>
        <taxon>Cytophagia</taxon>
        <taxon>Cytophagales</taxon>
        <taxon>Cyclobacteriaceae</taxon>
        <taxon>Cyclobacterium</taxon>
    </lineage>
</organism>